<evidence type="ECO:0000313" key="1">
    <source>
        <dbReference type="EMBL" id="AQT05310.1"/>
    </source>
</evidence>
<name>A0A1U9LGA0_9PROT</name>
<dbReference type="Proteomes" id="UP000189055">
    <property type="component" value="Chromosome"/>
</dbReference>
<organism evidence="1 2">
    <name type="scientific">Acetobacter persici</name>
    <dbReference type="NCBI Taxonomy" id="1076596"/>
    <lineage>
        <taxon>Bacteria</taxon>
        <taxon>Pseudomonadati</taxon>
        <taxon>Pseudomonadota</taxon>
        <taxon>Alphaproteobacteria</taxon>
        <taxon>Acetobacterales</taxon>
        <taxon>Acetobacteraceae</taxon>
        <taxon>Acetobacter</taxon>
    </lineage>
</organism>
<accession>A0A1U9LGA0</accession>
<reference evidence="1 2" key="1">
    <citation type="submission" date="2016-03" db="EMBL/GenBank/DDBJ databases">
        <title>Acetic acid bacteria sequencing.</title>
        <authorList>
            <person name="Brandt J."/>
            <person name="Jakob F."/>
            <person name="Vogel R.F."/>
        </authorList>
    </citation>
    <scope>NUCLEOTIDE SEQUENCE [LARGE SCALE GENOMIC DNA]</scope>
    <source>
        <strain evidence="1 2">TMW2.1084</strain>
    </source>
</reference>
<sequence>MKKFLKISGVFMARSFPSACLRTGAVSCSAATWWVLVARQEAALVFCPILAQTENHHRADLPLPWAEALQAGCPDGTRIRCRPVLRASTHGLTYRGQLGACFTERLVLALTTELRHRQQEDRFAPRLLKNAPSCRGALSLPPLRPEPRSPRALHFF</sequence>
<gene>
    <name evidence="1" type="ORF">A0U91_11065</name>
</gene>
<dbReference type="STRING" id="1076596.A0U91_11065"/>
<dbReference type="KEGG" id="aper:A0U91_11065"/>
<protein>
    <submittedName>
        <fullName evidence="1">Uncharacterized protein</fullName>
    </submittedName>
</protein>
<dbReference type="AlphaFoldDB" id="A0A1U9LGA0"/>
<evidence type="ECO:0000313" key="2">
    <source>
        <dbReference type="Proteomes" id="UP000189055"/>
    </source>
</evidence>
<proteinExistence type="predicted"/>
<dbReference type="EMBL" id="CP014687">
    <property type="protein sequence ID" value="AQT05310.1"/>
    <property type="molecule type" value="Genomic_DNA"/>
</dbReference>